<evidence type="ECO:0000259" key="2">
    <source>
        <dbReference type="Pfam" id="PF01243"/>
    </source>
</evidence>
<dbReference type="Proteomes" id="UP000011863">
    <property type="component" value="Chromosome"/>
</dbReference>
<dbReference type="SUPFAM" id="SSF50475">
    <property type="entry name" value="FMN-binding split barrel"/>
    <property type="match status" value="1"/>
</dbReference>
<dbReference type="GO" id="GO:0005829">
    <property type="term" value="C:cytosol"/>
    <property type="evidence" value="ECO:0007669"/>
    <property type="project" value="TreeGrafter"/>
</dbReference>
<dbReference type="PANTHER" id="PTHR35176:SF6">
    <property type="entry name" value="HEME OXYGENASE HI_0854-RELATED"/>
    <property type="match status" value="1"/>
</dbReference>
<organism evidence="3 4">
    <name type="scientific">Ilumatobacter coccineus (strain NBRC 103263 / KCTC 29153 / YM16-304)</name>
    <dbReference type="NCBI Taxonomy" id="1313172"/>
    <lineage>
        <taxon>Bacteria</taxon>
        <taxon>Bacillati</taxon>
        <taxon>Actinomycetota</taxon>
        <taxon>Acidimicrobiia</taxon>
        <taxon>Acidimicrobiales</taxon>
        <taxon>Ilumatobacteraceae</taxon>
        <taxon>Ilumatobacter</taxon>
    </lineage>
</organism>
<dbReference type="InterPro" id="IPR011576">
    <property type="entry name" value="Pyridox_Oxase_N"/>
</dbReference>
<keyword evidence="4" id="KW-1185">Reference proteome</keyword>
<protein>
    <recommendedName>
        <fullName evidence="2">Pyridoxamine 5'-phosphate oxidase N-terminal domain-containing protein</fullName>
    </recommendedName>
</protein>
<dbReference type="GO" id="GO:0016627">
    <property type="term" value="F:oxidoreductase activity, acting on the CH-CH group of donors"/>
    <property type="evidence" value="ECO:0007669"/>
    <property type="project" value="TreeGrafter"/>
</dbReference>
<dbReference type="Pfam" id="PF01243">
    <property type="entry name" value="PNPOx_N"/>
    <property type="match status" value="1"/>
</dbReference>
<sequence length="178" mass="19865">MTEKNIKDYEDVTVYGLDPEMEQQLIAEQKECSFCWVTKDGSPMGVIMSYLQDDEGNFWMTASGQRKRIPAIRRDGRVAILITSPGTSLGPGKTVTYKGQATVLDDDETKKWFYPALAERLYGDRGDQSRVDEFANMLNSPRRVIIKIEPGLRVGYDGAKMAAATAKARAAGDLTWDD</sequence>
<dbReference type="RefSeq" id="WP_015442026.1">
    <property type="nucleotide sequence ID" value="NC_020520.1"/>
</dbReference>
<evidence type="ECO:0000313" key="3">
    <source>
        <dbReference type="EMBL" id="BAN02779.1"/>
    </source>
</evidence>
<dbReference type="AlphaFoldDB" id="A0A6C7EC66"/>
<evidence type="ECO:0000256" key="1">
    <source>
        <dbReference type="ARBA" id="ARBA00023002"/>
    </source>
</evidence>
<proteinExistence type="predicted"/>
<dbReference type="EMBL" id="AP012057">
    <property type="protein sequence ID" value="BAN02779.1"/>
    <property type="molecule type" value="Genomic_DNA"/>
</dbReference>
<reference evidence="3 4" key="1">
    <citation type="journal article" date="2013" name="Int. J. Syst. Evol. Microbiol.">
        <title>Ilumatobacter nonamiense sp. nov. and Ilumatobacter coccineum sp. nov., isolated from seashore sand.</title>
        <authorList>
            <person name="Matsumoto A."/>
            <person name="Kasai H."/>
            <person name="Matsuo Y."/>
            <person name="Shizuri Y."/>
            <person name="Ichikawa N."/>
            <person name="Fujita N."/>
            <person name="Omura S."/>
            <person name="Takahashi Y."/>
        </authorList>
    </citation>
    <scope>NUCLEOTIDE SEQUENCE [LARGE SCALE GENOMIC DNA]</scope>
    <source>
        <strain evidence="4">NBRC 103263 / KCTC 29153 / YM16-304</strain>
    </source>
</reference>
<dbReference type="InterPro" id="IPR052019">
    <property type="entry name" value="F420H2_bilvrd_red/Heme_oxyg"/>
</dbReference>
<gene>
    <name evidence="3" type="ORF">YM304_24650</name>
</gene>
<dbReference type="PANTHER" id="PTHR35176">
    <property type="entry name" value="HEME OXYGENASE HI_0854-RELATED"/>
    <property type="match status" value="1"/>
</dbReference>
<accession>A0A6C7EC66</accession>
<dbReference type="InterPro" id="IPR012349">
    <property type="entry name" value="Split_barrel_FMN-bd"/>
</dbReference>
<keyword evidence="1" id="KW-0560">Oxidoreductase</keyword>
<dbReference type="GO" id="GO:0070967">
    <property type="term" value="F:coenzyme F420 binding"/>
    <property type="evidence" value="ECO:0007669"/>
    <property type="project" value="TreeGrafter"/>
</dbReference>
<dbReference type="OrthoDB" id="5180813at2"/>
<evidence type="ECO:0000313" key="4">
    <source>
        <dbReference type="Proteomes" id="UP000011863"/>
    </source>
</evidence>
<dbReference type="Gene3D" id="2.30.110.10">
    <property type="entry name" value="Electron Transport, Fmn-binding Protein, Chain A"/>
    <property type="match status" value="1"/>
</dbReference>
<feature type="domain" description="Pyridoxamine 5'-phosphate oxidase N-terminal" evidence="2">
    <location>
        <begin position="23"/>
        <end position="149"/>
    </location>
</feature>
<name>A0A6C7EC66_ILUCY</name>
<dbReference type="KEGG" id="aym:YM304_24650"/>